<dbReference type="AlphaFoldDB" id="A0A921UHD3"/>
<evidence type="ECO:0000313" key="1">
    <source>
        <dbReference type="EMBL" id="KAG0532107.1"/>
    </source>
</evidence>
<dbReference type="Proteomes" id="UP000807115">
    <property type="component" value="Chromosome 4"/>
</dbReference>
<reference evidence="1" key="1">
    <citation type="journal article" date="2019" name="BMC Genomics">
        <title>A new reference genome for Sorghum bicolor reveals high levels of sequence similarity between sweet and grain genotypes: implications for the genetics of sugar metabolism.</title>
        <authorList>
            <person name="Cooper E.A."/>
            <person name="Brenton Z.W."/>
            <person name="Flinn B.S."/>
            <person name="Jenkins J."/>
            <person name="Shu S."/>
            <person name="Flowers D."/>
            <person name="Luo F."/>
            <person name="Wang Y."/>
            <person name="Xia P."/>
            <person name="Barry K."/>
            <person name="Daum C."/>
            <person name="Lipzen A."/>
            <person name="Yoshinaga Y."/>
            <person name="Schmutz J."/>
            <person name="Saski C."/>
            <person name="Vermerris W."/>
            <person name="Kresovich S."/>
        </authorList>
    </citation>
    <scope>NUCLEOTIDE SEQUENCE</scope>
</reference>
<proteinExistence type="predicted"/>
<accession>A0A921UHD3</accession>
<sequence length="65" mass="7282">MLHTLHSPNGNCNLVSVGMNMSMLQIMSPQQQHQLEVLGLGILADLFGRFRKQYVTDIKLLPEAC</sequence>
<evidence type="ECO:0000313" key="2">
    <source>
        <dbReference type="Proteomes" id="UP000807115"/>
    </source>
</evidence>
<protein>
    <submittedName>
        <fullName evidence="1">Uncharacterized protein</fullName>
    </submittedName>
</protein>
<dbReference type="EMBL" id="CM027683">
    <property type="protein sequence ID" value="KAG0532107.1"/>
    <property type="molecule type" value="Genomic_DNA"/>
</dbReference>
<gene>
    <name evidence="1" type="ORF">BDA96_04G079700</name>
</gene>
<reference evidence="1" key="2">
    <citation type="submission" date="2020-10" db="EMBL/GenBank/DDBJ databases">
        <authorList>
            <person name="Cooper E.A."/>
            <person name="Brenton Z.W."/>
            <person name="Flinn B.S."/>
            <person name="Jenkins J."/>
            <person name="Shu S."/>
            <person name="Flowers D."/>
            <person name="Luo F."/>
            <person name="Wang Y."/>
            <person name="Xia P."/>
            <person name="Barry K."/>
            <person name="Daum C."/>
            <person name="Lipzen A."/>
            <person name="Yoshinaga Y."/>
            <person name="Schmutz J."/>
            <person name="Saski C."/>
            <person name="Vermerris W."/>
            <person name="Kresovich S."/>
        </authorList>
    </citation>
    <scope>NUCLEOTIDE SEQUENCE</scope>
</reference>
<name>A0A921UHD3_SORBI</name>
<comment type="caution">
    <text evidence="1">The sequence shown here is derived from an EMBL/GenBank/DDBJ whole genome shotgun (WGS) entry which is preliminary data.</text>
</comment>
<organism evidence="1 2">
    <name type="scientific">Sorghum bicolor</name>
    <name type="common">Sorghum</name>
    <name type="synonym">Sorghum vulgare</name>
    <dbReference type="NCBI Taxonomy" id="4558"/>
    <lineage>
        <taxon>Eukaryota</taxon>
        <taxon>Viridiplantae</taxon>
        <taxon>Streptophyta</taxon>
        <taxon>Embryophyta</taxon>
        <taxon>Tracheophyta</taxon>
        <taxon>Spermatophyta</taxon>
        <taxon>Magnoliopsida</taxon>
        <taxon>Liliopsida</taxon>
        <taxon>Poales</taxon>
        <taxon>Poaceae</taxon>
        <taxon>PACMAD clade</taxon>
        <taxon>Panicoideae</taxon>
        <taxon>Andropogonodae</taxon>
        <taxon>Andropogoneae</taxon>
        <taxon>Sorghinae</taxon>
        <taxon>Sorghum</taxon>
    </lineage>
</organism>